<dbReference type="InterPro" id="IPR006442">
    <property type="entry name" value="Antitoxin_Phd/YefM"/>
</dbReference>
<dbReference type="NCBIfam" id="TIGR01552">
    <property type="entry name" value="phd_fam"/>
    <property type="match status" value="1"/>
</dbReference>
<proteinExistence type="inferred from homology"/>
<dbReference type="Gene3D" id="3.40.1620.10">
    <property type="entry name" value="YefM-like domain"/>
    <property type="match status" value="1"/>
</dbReference>
<dbReference type="STRING" id="463301.SAMN04487955_11272"/>
<accession>A0A1I7JU80</accession>
<dbReference type="Proteomes" id="UP000198693">
    <property type="component" value="Unassembled WGS sequence"/>
</dbReference>
<evidence type="ECO:0000256" key="2">
    <source>
        <dbReference type="RuleBase" id="RU362080"/>
    </source>
</evidence>
<evidence type="ECO:0000313" key="4">
    <source>
        <dbReference type="Proteomes" id="UP000198693"/>
    </source>
</evidence>
<dbReference type="EMBL" id="FPBP01000012">
    <property type="protein sequence ID" value="SFU88742.1"/>
    <property type="molecule type" value="Genomic_DNA"/>
</dbReference>
<dbReference type="PANTHER" id="PTHR33713:SF6">
    <property type="entry name" value="ANTITOXIN YEFM"/>
    <property type="match status" value="1"/>
</dbReference>
<reference evidence="4" key="1">
    <citation type="submission" date="2016-10" db="EMBL/GenBank/DDBJ databases">
        <authorList>
            <person name="Varghese N."/>
            <person name="Submissions S."/>
        </authorList>
    </citation>
    <scope>NUCLEOTIDE SEQUENCE [LARGE SCALE GENOMIC DNA]</scope>
    <source>
        <strain evidence="4">CGMCC 1.6981</strain>
    </source>
</reference>
<comment type="similarity">
    <text evidence="1 2">Belongs to the phD/YefM antitoxin family.</text>
</comment>
<protein>
    <recommendedName>
        <fullName evidence="2">Antitoxin</fullName>
    </recommendedName>
</protein>
<dbReference type="SUPFAM" id="SSF143120">
    <property type="entry name" value="YefM-like"/>
    <property type="match status" value="1"/>
</dbReference>
<dbReference type="AlphaFoldDB" id="A0A1I7JU80"/>
<name>A0A1I7JU80_9GAMM</name>
<dbReference type="Pfam" id="PF02604">
    <property type="entry name" value="PhdYeFM_antitox"/>
    <property type="match status" value="1"/>
</dbReference>
<comment type="function">
    <text evidence="2">Antitoxin component of a type II toxin-antitoxin (TA) system.</text>
</comment>
<dbReference type="RefSeq" id="WP_245784294.1">
    <property type="nucleotide sequence ID" value="NZ_FPBP01000012.1"/>
</dbReference>
<keyword evidence="4" id="KW-1185">Reference proteome</keyword>
<evidence type="ECO:0000256" key="1">
    <source>
        <dbReference type="ARBA" id="ARBA00009981"/>
    </source>
</evidence>
<organism evidence="3 4">
    <name type="scientific">Halomonas korlensis</name>
    <dbReference type="NCBI Taxonomy" id="463301"/>
    <lineage>
        <taxon>Bacteria</taxon>
        <taxon>Pseudomonadati</taxon>
        <taxon>Pseudomonadota</taxon>
        <taxon>Gammaproteobacteria</taxon>
        <taxon>Oceanospirillales</taxon>
        <taxon>Halomonadaceae</taxon>
        <taxon>Halomonas</taxon>
    </lineage>
</organism>
<dbReference type="InterPro" id="IPR036165">
    <property type="entry name" value="YefM-like_sf"/>
</dbReference>
<dbReference type="PANTHER" id="PTHR33713">
    <property type="entry name" value="ANTITOXIN YAFN-RELATED"/>
    <property type="match status" value="1"/>
</dbReference>
<dbReference type="InterPro" id="IPR051405">
    <property type="entry name" value="phD/YefM_antitoxin"/>
</dbReference>
<gene>
    <name evidence="3" type="ORF">SAMN04487955_11272</name>
</gene>
<sequence>MTIAIKWYGVSVRNGKESGEEMDVISVNKFRDNLKSLVEQVISRHEPLKVTRRAGEAFVIVSAEDWEREQETLHVLQNRDLMQQIAVSLDTHGKDLGYTPDNEQMNEITGI</sequence>
<evidence type="ECO:0000313" key="3">
    <source>
        <dbReference type="EMBL" id="SFU88742.1"/>
    </source>
</evidence>